<keyword evidence="3" id="KW-1185">Reference proteome</keyword>
<evidence type="ECO:0000313" key="2">
    <source>
        <dbReference type="EMBL" id="REE70619.1"/>
    </source>
</evidence>
<gene>
    <name evidence="2" type="ORF">A8990_12830</name>
</gene>
<organism evidence="2 3">
    <name type="scientific">Paenibacillus taihuensis</name>
    <dbReference type="NCBI Taxonomy" id="1156355"/>
    <lineage>
        <taxon>Bacteria</taxon>
        <taxon>Bacillati</taxon>
        <taxon>Bacillota</taxon>
        <taxon>Bacilli</taxon>
        <taxon>Bacillales</taxon>
        <taxon>Paenibacillaceae</taxon>
        <taxon>Paenibacillus</taxon>
    </lineage>
</organism>
<dbReference type="EMBL" id="QTTN01000028">
    <property type="protein sequence ID" value="REE70619.1"/>
    <property type="molecule type" value="Genomic_DNA"/>
</dbReference>
<protein>
    <submittedName>
        <fullName evidence="2">Uncharacterized protein</fullName>
    </submittedName>
</protein>
<comment type="caution">
    <text evidence="2">The sequence shown here is derived from an EMBL/GenBank/DDBJ whole genome shotgun (WGS) entry which is preliminary data.</text>
</comment>
<sequence length="160" mass="18416">MLGGNIGLGNYGDWLVMFIAGALIVFWLYRSFYRWLHEPPGMNTKLLLSHAEDVLEDDVNVQFLEKSGYEVTHGKYRVPITIDLDGTELQSRLFIDLIAEKDGKHYIVKTARERMPIDWTGSGVRDRLLVYALLLPECEGVLFVDHKEHTIRTITFRFGT</sequence>
<evidence type="ECO:0000256" key="1">
    <source>
        <dbReference type="SAM" id="Phobius"/>
    </source>
</evidence>
<keyword evidence="1" id="KW-0472">Membrane</keyword>
<proteinExistence type="predicted"/>
<dbReference type="AlphaFoldDB" id="A0A3D9R3M9"/>
<evidence type="ECO:0000313" key="3">
    <source>
        <dbReference type="Proteomes" id="UP000256304"/>
    </source>
</evidence>
<name>A0A3D9R3M9_9BACL</name>
<dbReference type="Proteomes" id="UP000256304">
    <property type="component" value="Unassembled WGS sequence"/>
</dbReference>
<keyword evidence="1" id="KW-1133">Transmembrane helix</keyword>
<keyword evidence="1" id="KW-0812">Transmembrane</keyword>
<feature type="transmembrane region" description="Helical" evidence="1">
    <location>
        <begin position="12"/>
        <end position="29"/>
    </location>
</feature>
<reference evidence="2 3" key="1">
    <citation type="submission" date="2018-08" db="EMBL/GenBank/DDBJ databases">
        <title>Genomic Encyclopedia of Type Strains, Phase III (KMG-III): the genomes of soil and plant-associated and newly described type strains.</title>
        <authorList>
            <person name="Whitman W."/>
        </authorList>
    </citation>
    <scope>NUCLEOTIDE SEQUENCE [LARGE SCALE GENOMIC DNA]</scope>
    <source>
        <strain evidence="2 3">CGMCC 1.10966</strain>
    </source>
</reference>
<accession>A0A3D9R3M9</accession>